<evidence type="ECO:0000256" key="2">
    <source>
        <dbReference type="ARBA" id="ARBA00023253"/>
    </source>
</evidence>
<dbReference type="eggNOG" id="ENOG502QS14">
    <property type="taxonomic scope" value="Eukaryota"/>
</dbReference>
<dbReference type="PROSITE" id="PS51257">
    <property type="entry name" value="PROKAR_LIPOPROTEIN"/>
    <property type="match status" value="1"/>
</dbReference>
<proteinExistence type="predicted"/>
<dbReference type="Proteomes" id="UP000013827">
    <property type="component" value="Unassembled WGS sequence"/>
</dbReference>
<organism evidence="5 6">
    <name type="scientific">Emiliania huxleyi (strain CCMP1516)</name>
    <dbReference type="NCBI Taxonomy" id="280463"/>
    <lineage>
        <taxon>Eukaryota</taxon>
        <taxon>Haptista</taxon>
        <taxon>Haptophyta</taxon>
        <taxon>Prymnesiophyceae</taxon>
        <taxon>Isochrysidales</taxon>
        <taxon>Noelaerhabdaceae</taxon>
        <taxon>Emiliania</taxon>
    </lineage>
</organism>
<dbReference type="Pfam" id="PF10250">
    <property type="entry name" value="O-FucT"/>
    <property type="match status" value="1"/>
</dbReference>
<evidence type="ECO:0000256" key="3">
    <source>
        <dbReference type="ARBA" id="ARBA00023277"/>
    </source>
</evidence>
<dbReference type="HOGENOM" id="CLU_689710_0_0_1"/>
<keyword evidence="3" id="KW-0119">Carbohydrate metabolism</keyword>
<dbReference type="KEGG" id="ehx:EMIHUDRAFT_438808"/>
<dbReference type="PANTHER" id="PTHR31469:SF8">
    <property type="entry name" value="OS07G0641000 PROTEIN"/>
    <property type="match status" value="1"/>
</dbReference>
<dbReference type="GeneID" id="17252123"/>
<dbReference type="EnsemblProtists" id="EOD05890">
    <property type="protein sequence ID" value="EOD05890"/>
    <property type="gene ID" value="EMIHUDRAFT_438808"/>
</dbReference>
<sequence>MACTFRWVPYRSDARMGLNHQMSSLSCAMNEAAALGRSFVLPAEICTAAGHNSGGACIPFDELFDVALLSSFVPVRLANATGDPGSGVTLRAGCNAACARAEYPCSSHPNLQRRQSGFWYSACLRNTVDTEPLARIAQARLAMPAPYTGATAPSLALLRSGLFYSGPIKAAAREIRRRIGGPYSALHLRRSDKLAECHPAPRCVAQRNASTQPPSVLQAMRRFVPRGATLYVGSTEAAPFFSPLAGVWNLLFASNFSEPLRGVSNNYALYAIESLLFVGADVYMETFGYTRGNFMRSCYPFGSSVAASEFGVSYGAACSWECHEELHLLPPPTHRCRRERDARRSPARTGAAALAHGPSGGAAAPTARLARRVREGQGAPRVRRGRESEKSREMNGRAAP</sequence>
<accession>A0A0D3I3Q5</accession>
<reference evidence="5" key="2">
    <citation type="submission" date="2024-10" db="UniProtKB">
        <authorList>
            <consortium name="EnsemblProtists"/>
        </authorList>
    </citation>
    <scope>IDENTIFICATION</scope>
</reference>
<keyword evidence="6" id="KW-1185">Reference proteome</keyword>
<dbReference type="InterPro" id="IPR019378">
    <property type="entry name" value="GDP-Fuc_O-FucTrfase"/>
</dbReference>
<dbReference type="STRING" id="2903.R1CUA5"/>
<keyword evidence="2" id="KW-0294">Fucose metabolism</keyword>
<feature type="compositionally biased region" description="Basic and acidic residues" evidence="4">
    <location>
        <begin position="385"/>
        <end position="400"/>
    </location>
</feature>
<evidence type="ECO:0000256" key="1">
    <source>
        <dbReference type="ARBA" id="ARBA00022679"/>
    </source>
</evidence>
<dbReference type="GO" id="GO:0006004">
    <property type="term" value="P:fucose metabolic process"/>
    <property type="evidence" value="ECO:0007669"/>
    <property type="project" value="UniProtKB-KW"/>
</dbReference>
<dbReference type="RefSeq" id="XP_005758319.1">
    <property type="nucleotide sequence ID" value="XM_005758262.1"/>
</dbReference>
<dbReference type="GO" id="GO:0016740">
    <property type="term" value="F:transferase activity"/>
    <property type="evidence" value="ECO:0007669"/>
    <property type="project" value="UniProtKB-KW"/>
</dbReference>
<feature type="region of interest" description="Disordered" evidence="4">
    <location>
        <begin position="332"/>
        <end position="400"/>
    </location>
</feature>
<reference evidence="6" key="1">
    <citation type="journal article" date="2013" name="Nature">
        <title>Pan genome of the phytoplankton Emiliania underpins its global distribution.</title>
        <authorList>
            <person name="Read B.A."/>
            <person name="Kegel J."/>
            <person name="Klute M.J."/>
            <person name="Kuo A."/>
            <person name="Lefebvre S.C."/>
            <person name="Maumus F."/>
            <person name="Mayer C."/>
            <person name="Miller J."/>
            <person name="Monier A."/>
            <person name="Salamov A."/>
            <person name="Young J."/>
            <person name="Aguilar M."/>
            <person name="Claverie J.M."/>
            <person name="Frickenhaus S."/>
            <person name="Gonzalez K."/>
            <person name="Herman E.K."/>
            <person name="Lin Y.C."/>
            <person name="Napier J."/>
            <person name="Ogata H."/>
            <person name="Sarno A.F."/>
            <person name="Shmutz J."/>
            <person name="Schroeder D."/>
            <person name="de Vargas C."/>
            <person name="Verret F."/>
            <person name="von Dassow P."/>
            <person name="Valentin K."/>
            <person name="Van de Peer Y."/>
            <person name="Wheeler G."/>
            <person name="Dacks J.B."/>
            <person name="Delwiche C.F."/>
            <person name="Dyhrman S.T."/>
            <person name="Glockner G."/>
            <person name="John U."/>
            <person name="Richards T."/>
            <person name="Worden A.Z."/>
            <person name="Zhang X."/>
            <person name="Grigoriev I.V."/>
            <person name="Allen A.E."/>
            <person name="Bidle K."/>
            <person name="Borodovsky M."/>
            <person name="Bowler C."/>
            <person name="Brownlee C."/>
            <person name="Cock J.M."/>
            <person name="Elias M."/>
            <person name="Gladyshev V.N."/>
            <person name="Groth M."/>
            <person name="Guda C."/>
            <person name="Hadaegh A."/>
            <person name="Iglesias-Rodriguez M.D."/>
            <person name="Jenkins J."/>
            <person name="Jones B.M."/>
            <person name="Lawson T."/>
            <person name="Leese F."/>
            <person name="Lindquist E."/>
            <person name="Lobanov A."/>
            <person name="Lomsadze A."/>
            <person name="Malik S.B."/>
            <person name="Marsh M.E."/>
            <person name="Mackinder L."/>
            <person name="Mock T."/>
            <person name="Mueller-Roeber B."/>
            <person name="Pagarete A."/>
            <person name="Parker M."/>
            <person name="Probert I."/>
            <person name="Quesneville H."/>
            <person name="Raines C."/>
            <person name="Rensing S.A."/>
            <person name="Riano-Pachon D.M."/>
            <person name="Richier S."/>
            <person name="Rokitta S."/>
            <person name="Shiraiwa Y."/>
            <person name="Soanes D.M."/>
            <person name="van der Giezen M."/>
            <person name="Wahlund T.M."/>
            <person name="Williams B."/>
            <person name="Wilson W."/>
            <person name="Wolfe G."/>
            <person name="Wurch L.L."/>
        </authorList>
    </citation>
    <scope>NUCLEOTIDE SEQUENCE</scope>
</reference>
<dbReference type="PANTHER" id="PTHR31469">
    <property type="entry name" value="OS07G0633600 PROTEIN"/>
    <property type="match status" value="1"/>
</dbReference>
<dbReference type="PaxDb" id="2903-EOD05890"/>
<evidence type="ECO:0000313" key="6">
    <source>
        <dbReference type="Proteomes" id="UP000013827"/>
    </source>
</evidence>
<protein>
    <recommendedName>
        <fullName evidence="7">O-fucosyltransferase family protein</fullName>
    </recommendedName>
</protein>
<evidence type="ECO:0008006" key="7">
    <source>
        <dbReference type="Google" id="ProtNLM"/>
    </source>
</evidence>
<keyword evidence="1" id="KW-0808">Transferase</keyword>
<dbReference type="AlphaFoldDB" id="A0A0D3I3Q5"/>
<evidence type="ECO:0000313" key="5">
    <source>
        <dbReference type="EnsemblProtists" id="EOD05890"/>
    </source>
</evidence>
<name>A0A0D3I3Q5_EMIH1</name>
<evidence type="ECO:0000256" key="4">
    <source>
        <dbReference type="SAM" id="MobiDB-lite"/>
    </source>
</evidence>